<keyword evidence="8 10" id="KW-0131">Cell cycle</keyword>
<keyword evidence="9 10" id="KW-0961">Cell wall biogenesis/degradation</keyword>
<comment type="similarity">
    <text evidence="10">Belongs to the glycosyltransferase 28 family. MurG subfamily.</text>
</comment>
<evidence type="ECO:0000256" key="9">
    <source>
        <dbReference type="ARBA" id="ARBA00023316"/>
    </source>
</evidence>
<evidence type="ECO:0000259" key="12">
    <source>
        <dbReference type="Pfam" id="PF04101"/>
    </source>
</evidence>
<feature type="binding site" evidence="10">
    <location>
        <position position="182"/>
    </location>
    <ligand>
        <name>UDP-N-acetyl-alpha-D-glucosamine</name>
        <dbReference type="ChEBI" id="CHEBI:57705"/>
    </ligand>
</feature>
<comment type="catalytic activity">
    <reaction evidence="10">
        <text>di-trans,octa-cis-undecaprenyl diphospho-N-acetyl-alpha-D-muramoyl-L-alanyl-D-glutamyl-meso-2,6-diaminopimeloyl-D-alanyl-D-alanine + UDP-N-acetyl-alpha-D-glucosamine = di-trans,octa-cis-undecaprenyl diphospho-[N-acetyl-alpha-D-glucosaminyl-(1-&gt;4)]-N-acetyl-alpha-D-muramoyl-L-alanyl-D-glutamyl-meso-2,6-diaminopimeloyl-D-alanyl-D-alanine + UDP + H(+)</text>
        <dbReference type="Rhea" id="RHEA:31227"/>
        <dbReference type="ChEBI" id="CHEBI:15378"/>
        <dbReference type="ChEBI" id="CHEBI:57705"/>
        <dbReference type="ChEBI" id="CHEBI:58223"/>
        <dbReference type="ChEBI" id="CHEBI:61387"/>
        <dbReference type="ChEBI" id="CHEBI:61388"/>
        <dbReference type="EC" id="2.4.1.227"/>
    </reaction>
</comment>
<feature type="domain" description="Glycosyltransferase family 28 N-terminal" evidence="11">
    <location>
        <begin position="5"/>
        <end position="145"/>
    </location>
</feature>
<evidence type="ECO:0000256" key="6">
    <source>
        <dbReference type="ARBA" id="ARBA00022984"/>
    </source>
</evidence>
<keyword evidence="4 10" id="KW-0808">Transferase</keyword>
<evidence type="ECO:0000256" key="8">
    <source>
        <dbReference type="ARBA" id="ARBA00023306"/>
    </source>
</evidence>
<keyword evidence="14" id="KW-1185">Reference proteome</keyword>
<feature type="binding site" evidence="10">
    <location>
        <position position="127"/>
    </location>
    <ligand>
        <name>UDP-N-acetyl-alpha-D-glucosamine</name>
        <dbReference type="ChEBI" id="CHEBI:57705"/>
    </ligand>
</feature>
<comment type="function">
    <text evidence="10">Cell wall formation. Catalyzes the transfer of a GlcNAc subunit on undecaprenyl-pyrophosphoryl-MurNAc-pentapeptide (lipid intermediate I) to form undecaprenyl-pyrophosphoryl-MurNAc-(pentapeptide)GlcNAc (lipid intermediate II).</text>
</comment>
<feature type="binding site" evidence="10">
    <location>
        <position position="280"/>
    </location>
    <ligand>
        <name>UDP-N-acetyl-alpha-D-glucosamine</name>
        <dbReference type="ChEBI" id="CHEBI:57705"/>
    </ligand>
</feature>
<evidence type="ECO:0000259" key="11">
    <source>
        <dbReference type="Pfam" id="PF03033"/>
    </source>
</evidence>
<dbReference type="Pfam" id="PF04101">
    <property type="entry name" value="Glyco_tran_28_C"/>
    <property type="match status" value="1"/>
</dbReference>
<comment type="pathway">
    <text evidence="10">Cell wall biogenesis; peptidoglycan biosynthesis.</text>
</comment>
<dbReference type="InterPro" id="IPR007235">
    <property type="entry name" value="Glyco_trans_28_C"/>
</dbReference>
<dbReference type="CDD" id="cd03785">
    <property type="entry name" value="GT28_MurG"/>
    <property type="match status" value="1"/>
</dbReference>
<evidence type="ECO:0000256" key="2">
    <source>
        <dbReference type="ARBA" id="ARBA00022618"/>
    </source>
</evidence>
<dbReference type="EC" id="2.4.1.227" evidence="10"/>
<dbReference type="InterPro" id="IPR004276">
    <property type="entry name" value="GlycoTrans_28_N"/>
</dbReference>
<dbReference type="RefSeq" id="WP_254576242.1">
    <property type="nucleotide sequence ID" value="NZ_CP100595.1"/>
</dbReference>
<evidence type="ECO:0000256" key="10">
    <source>
        <dbReference type="HAMAP-Rule" id="MF_00033"/>
    </source>
</evidence>
<comment type="caution">
    <text evidence="10">Lacks conserved residue(s) required for the propagation of feature annotation.</text>
</comment>
<dbReference type="Proteomes" id="UP001060012">
    <property type="component" value="Chromosome"/>
</dbReference>
<evidence type="ECO:0000256" key="3">
    <source>
        <dbReference type="ARBA" id="ARBA00022676"/>
    </source>
</evidence>
<keyword evidence="7 10" id="KW-0472">Membrane</keyword>
<dbReference type="Pfam" id="PF03033">
    <property type="entry name" value="Glyco_transf_28"/>
    <property type="match status" value="1"/>
</dbReference>
<accession>A0ABY5E1I3</accession>
<evidence type="ECO:0000256" key="1">
    <source>
        <dbReference type="ARBA" id="ARBA00022475"/>
    </source>
</evidence>
<dbReference type="InterPro" id="IPR006009">
    <property type="entry name" value="GlcNAc_MurG"/>
</dbReference>
<protein>
    <recommendedName>
        <fullName evidence="10">UDP-N-acetylglucosamine--N-acetylmuramyl-(pentapeptide) pyrophosphoryl-undecaprenol N-acetylglucosamine transferase</fullName>
        <ecNumber evidence="10">2.4.1.227</ecNumber>
    </recommendedName>
    <alternativeName>
        <fullName evidence="10">Undecaprenyl-PP-MurNAc-pentapeptide-UDPGlcNAc GlcNAc transferase</fullName>
    </alternativeName>
</protein>
<dbReference type="GO" id="GO:0016740">
    <property type="term" value="F:transferase activity"/>
    <property type="evidence" value="ECO:0007669"/>
    <property type="project" value="UniProtKB-KW"/>
</dbReference>
<feature type="domain" description="Glycosyl transferase family 28 C-terminal" evidence="12">
    <location>
        <begin position="175"/>
        <end position="319"/>
    </location>
</feature>
<evidence type="ECO:0000256" key="4">
    <source>
        <dbReference type="ARBA" id="ARBA00022679"/>
    </source>
</evidence>
<evidence type="ECO:0000256" key="5">
    <source>
        <dbReference type="ARBA" id="ARBA00022960"/>
    </source>
</evidence>
<feature type="binding site" evidence="10">
    <location>
        <begin position="12"/>
        <end position="14"/>
    </location>
    <ligand>
        <name>UDP-N-acetyl-alpha-D-glucosamine</name>
        <dbReference type="ChEBI" id="CHEBI:57705"/>
    </ligand>
</feature>
<dbReference type="EMBL" id="CP100595">
    <property type="protein sequence ID" value="UTJ06062.1"/>
    <property type="molecule type" value="Genomic_DNA"/>
</dbReference>
<organism evidence="13 14">
    <name type="scientific">Arcobacter roscoffensis</name>
    <dbReference type="NCBI Taxonomy" id="2961520"/>
    <lineage>
        <taxon>Bacteria</taxon>
        <taxon>Pseudomonadati</taxon>
        <taxon>Campylobacterota</taxon>
        <taxon>Epsilonproteobacteria</taxon>
        <taxon>Campylobacterales</taxon>
        <taxon>Arcobacteraceae</taxon>
        <taxon>Arcobacter</taxon>
    </lineage>
</organism>
<evidence type="ECO:0000313" key="14">
    <source>
        <dbReference type="Proteomes" id="UP001060012"/>
    </source>
</evidence>
<keyword evidence="5 10" id="KW-0133">Cell shape</keyword>
<keyword evidence="3 10" id="KW-0328">Glycosyltransferase</keyword>
<name>A0ABY5E1I3_9BACT</name>
<proteinExistence type="inferred from homology"/>
<dbReference type="PANTHER" id="PTHR21015:SF22">
    <property type="entry name" value="GLYCOSYLTRANSFERASE"/>
    <property type="match status" value="1"/>
</dbReference>
<comment type="subcellular location">
    <subcellularLocation>
        <location evidence="10">Cell membrane</location>
        <topology evidence="10">Peripheral membrane protein</topology>
        <orientation evidence="10">Cytoplasmic side</orientation>
    </subcellularLocation>
</comment>
<evidence type="ECO:0000313" key="13">
    <source>
        <dbReference type="EMBL" id="UTJ06062.1"/>
    </source>
</evidence>
<sequence length="341" mass="38852">MSKYIVVTGGGTGGHLKVADAFIEELYQKGFNIIFIGSTNGQDKLWFENDNRIDKKVFLDTKGVVNKKGIGKFLSLFNILKKTFYCLGIYYKYNISKVISVGGFSAASATFASIFKPFCKLFIHEQNSKMGKLNEITSKFASTVYSSFHDFSPIKDYPVSHEFFHKARIRDEVKTIAFFGGSQGAIAINDFALKLTPLLINRGIKVIHQTGKNDYKRVKEFYEKNDLNVDVFDFTRDIISKMNEADFVISRAGASTLWEMCANNLPAYFVPYKYAAANHQYFNAKDLESKKMAYICNEDDLNEKEFLKVLNDIDIKEISKRLKYSIKPNAVENIVKDIIQK</sequence>
<dbReference type="HAMAP" id="MF_00033">
    <property type="entry name" value="MurG"/>
    <property type="match status" value="1"/>
</dbReference>
<dbReference type="SUPFAM" id="SSF53756">
    <property type="entry name" value="UDP-Glycosyltransferase/glycogen phosphorylase"/>
    <property type="match status" value="1"/>
</dbReference>
<gene>
    <name evidence="10" type="primary">murG</name>
    <name evidence="13" type="ORF">NJU99_12510</name>
</gene>
<dbReference type="Gene3D" id="3.40.50.2000">
    <property type="entry name" value="Glycogen Phosphorylase B"/>
    <property type="match status" value="2"/>
</dbReference>
<evidence type="ECO:0000256" key="7">
    <source>
        <dbReference type="ARBA" id="ARBA00023136"/>
    </source>
</evidence>
<dbReference type="PANTHER" id="PTHR21015">
    <property type="entry name" value="UDP-N-ACETYLGLUCOSAMINE--N-ACETYLMURAMYL-(PENTAPEPTIDE) PYROPHOSPHORYL-UNDECAPRENOL N-ACETYLGLUCOSAMINE TRANSFERASE 1"/>
    <property type="match status" value="1"/>
</dbReference>
<keyword evidence="2 10" id="KW-0132">Cell division</keyword>
<reference evidence="13" key="1">
    <citation type="submission" date="2022-07" db="EMBL/GenBank/DDBJ databases">
        <title>Arcobacter roscoffensis sp. nov., a marine bacterium isolated from coastal seawater collected from Roscoff, France.</title>
        <authorList>
            <person name="Pascual J."/>
            <person name="Lepeaux C."/>
            <person name="Methner A."/>
            <person name="Overmann J."/>
        </authorList>
    </citation>
    <scope>NUCLEOTIDE SEQUENCE</scope>
    <source>
        <strain evidence="13">ARW1-2F2</strain>
    </source>
</reference>
<keyword evidence="6 10" id="KW-0573">Peptidoglycan synthesis</keyword>
<keyword evidence="1 10" id="KW-1003">Cell membrane</keyword>